<keyword evidence="3" id="KW-0862">Zinc</keyword>
<feature type="domain" description="Alcohol dehydrogenase-like N-terminal" evidence="5">
    <location>
        <begin position="25"/>
        <end position="135"/>
    </location>
</feature>
<dbReference type="SUPFAM" id="SSF50129">
    <property type="entry name" value="GroES-like"/>
    <property type="match status" value="1"/>
</dbReference>
<accession>A0ABV1UKC3</accession>
<dbReference type="SUPFAM" id="SSF51735">
    <property type="entry name" value="NAD(P)-binding Rossmann-fold domains"/>
    <property type="match status" value="1"/>
</dbReference>
<dbReference type="Proteomes" id="UP001470023">
    <property type="component" value="Unassembled WGS sequence"/>
</dbReference>
<feature type="domain" description="Alcohol dehydrogenase-like C-terminal" evidence="4">
    <location>
        <begin position="180"/>
        <end position="306"/>
    </location>
</feature>
<dbReference type="Pfam" id="PF00107">
    <property type="entry name" value="ADH_zinc_N"/>
    <property type="match status" value="1"/>
</dbReference>
<reference evidence="6 7" key="1">
    <citation type="submission" date="2024-06" db="EMBL/GenBank/DDBJ databases">
        <title>The Natural Products Discovery Center: Release of the First 8490 Sequenced Strains for Exploring Actinobacteria Biosynthetic Diversity.</title>
        <authorList>
            <person name="Kalkreuter E."/>
            <person name="Kautsar S.A."/>
            <person name="Yang D."/>
            <person name="Bader C.D."/>
            <person name="Teijaro C.N."/>
            <person name="Fluegel L."/>
            <person name="Davis C.M."/>
            <person name="Simpson J.R."/>
            <person name="Lauterbach L."/>
            <person name="Steele A.D."/>
            <person name="Gui C."/>
            <person name="Meng S."/>
            <person name="Li G."/>
            <person name="Viehrig K."/>
            <person name="Ye F."/>
            <person name="Su P."/>
            <person name="Kiefer A.F."/>
            <person name="Nichols A."/>
            <person name="Cepeda A.J."/>
            <person name="Yan W."/>
            <person name="Fan B."/>
            <person name="Jiang Y."/>
            <person name="Adhikari A."/>
            <person name="Zheng C.-J."/>
            <person name="Schuster L."/>
            <person name="Cowan T.M."/>
            <person name="Smanski M.J."/>
            <person name="Chevrette M.G."/>
            <person name="De Carvalho L.P.S."/>
            <person name="Shen B."/>
        </authorList>
    </citation>
    <scope>NUCLEOTIDE SEQUENCE [LARGE SCALE GENOMIC DNA]</scope>
    <source>
        <strain evidence="6 7">NPDC001166</strain>
    </source>
</reference>
<evidence type="ECO:0000256" key="2">
    <source>
        <dbReference type="ARBA" id="ARBA00022723"/>
    </source>
</evidence>
<sequence length="347" mass="35968">MRATVIHGPNDIRIEEVPDPVVRHPADAVVRVVNACICGSDLWAYRGVASRTAGQRIGHEFLGVVEEVGSEVRDFRPGDFVVAPFVWSDGTCDFCREGLHTSCPQGGFWGEVGSDGGQGEAVRVPFADGTLVQLPRETVGEEKLLPGLLALSDVMSTGHHAAVTAGVRPGATVAVVGDGAVGLCGVLAAQRLGAGRIIALGRHEDRTAIACRFGATDVVAERGDAAVEAVRELTGGQGAHAVLEAVGTEESMRTAISITRDGGAVGYVGVPHGGSAGVDIGQMFGRNVSLRGGVAPARAYIPELLPDVLSGAINPGLVFDRAVSLDEVPGGYHAMDTREALKVRIAF</sequence>
<dbReference type="Gene3D" id="3.40.50.720">
    <property type="entry name" value="NAD(P)-binding Rossmann-like Domain"/>
    <property type="match status" value="1"/>
</dbReference>
<dbReference type="InterPro" id="IPR011032">
    <property type="entry name" value="GroES-like_sf"/>
</dbReference>
<gene>
    <name evidence="6" type="ORF">ABT272_39435</name>
</gene>
<evidence type="ECO:0000256" key="1">
    <source>
        <dbReference type="ARBA" id="ARBA00001947"/>
    </source>
</evidence>
<dbReference type="PANTHER" id="PTHR42813">
    <property type="entry name" value="ZINC-TYPE ALCOHOL DEHYDROGENASE-LIKE"/>
    <property type="match status" value="1"/>
</dbReference>
<dbReference type="Pfam" id="PF08240">
    <property type="entry name" value="ADH_N"/>
    <property type="match status" value="1"/>
</dbReference>
<comment type="cofactor">
    <cofactor evidence="1">
        <name>Zn(2+)</name>
        <dbReference type="ChEBI" id="CHEBI:29105"/>
    </cofactor>
</comment>
<dbReference type="InterPro" id="IPR013154">
    <property type="entry name" value="ADH-like_N"/>
</dbReference>
<evidence type="ECO:0000256" key="3">
    <source>
        <dbReference type="ARBA" id="ARBA00022833"/>
    </source>
</evidence>
<proteinExistence type="predicted"/>
<dbReference type="PANTHER" id="PTHR42813:SF2">
    <property type="entry name" value="DEHYDROGENASE, ZINC-CONTAINING, PUTATIVE (AFU_ORTHOLOGUE AFUA_2G02810)-RELATED"/>
    <property type="match status" value="1"/>
</dbReference>
<dbReference type="Gene3D" id="3.90.180.10">
    <property type="entry name" value="Medium-chain alcohol dehydrogenases, catalytic domain"/>
    <property type="match status" value="1"/>
</dbReference>
<keyword evidence="7" id="KW-1185">Reference proteome</keyword>
<dbReference type="EMBL" id="JBEPAZ010000068">
    <property type="protein sequence ID" value="MER6433740.1"/>
    <property type="molecule type" value="Genomic_DNA"/>
</dbReference>
<dbReference type="InterPro" id="IPR036291">
    <property type="entry name" value="NAD(P)-bd_dom_sf"/>
</dbReference>
<evidence type="ECO:0000259" key="5">
    <source>
        <dbReference type="Pfam" id="PF08240"/>
    </source>
</evidence>
<dbReference type="RefSeq" id="WP_352065756.1">
    <property type="nucleotide sequence ID" value="NZ_JBEPAZ010000068.1"/>
</dbReference>
<keyword evidence="2" id="KW-0479">Metal-binding</keyword>
<name>A0ABV1UKC3_9ACTN</name>
<organism evidence="6 7">
    <name type="scientific">Streptomyces sp. 900105245</name>
    <dbReference type="NCBI Taxonomy" id="3154379"/>
    <lineage>
        <taxon>Bacteria</taxon>
        <taxon>Bacillati</taxon>
        <taxon>Actinomycetota</taxon>
        <taxon>Actinomycetes</taxon>
        <taxon>Kitasatosporales</taxon>
        <taxon>Streptomycetaceae</taxon>
        <taxon>Streptomyces</taxon>
    </lineage>
</organism>
<protein>
    <submittedName>
        <fullName evidence="6">Zinc-dependent alcohol dehydrogenase family protein</fullName>
    </submittedName>
</protein>
<evidence type="ECO:0000259" key="4">
    <source>
        <dbReference type="Pfam" id="PF00107"/>
    </source>
</evidence>
<evidence type="ECO:0000313" key="6">
    <source>
        <dbReference type="EMBL" id="MER6433740.1"/>
    </source>
</evidence>
<comment type="caution">
    <text evidence="6">The sequence shown here is derived from an EMBL/GenBank/DDBJ whole genome shotgun (WGS) entry which is preliminary data.</text>
</comment>
<dbReference type="InterPro" id="IPR013149">
    <property type="entry name" value="ADH-like_C"/>
</dbReference>
<evidence type="ECO:0000313" key="7">
    <source>
        <dbReference type="Proteomes" id="UP001470023"/>
    </source>
</evidence>
<dbReference type="CDD" id="cd08287">
    <property type="entry name" value="FDH_like_ADH3"/>
    <property type="match status" value="1"/>
</dbReference>